<dbReference type="InterPro" id="IPR001867">
    <property type="entry name" value="OmpR/PhoB-type_DNA-bd"/>
</dbReference>
<dbReference type="GO" id="GO:0032993">
    <property type="term" value="C:protein-DNA complex"/>
    <property type="evidence" value="ECO:0007669"/>
    <property type="project" value="TreeGrafter"/>
</dbReference>
<keyword evidence="4 6" id="KW-0238">DNA-binding</keyword>
<name>A0A923E7A1_9ACTO</name>
<dbReference type="GO" id="GO:0006355">
    <property type="term" value="P:regulation of DNA-templated transcription"/>
    <property type="evidence" value="ECO:0007669"/>
    <property type="project" value="InterPro"/>
</dbReference>
<keyword evidence="1" id="KW-0597">Phosphoprotein</keyword>
<dbReference type="AlphaFoldDB" id="A0A923E7A1"/>
<feature type="DNA-binding region" description="OmpR/PhoB-type" evidence="6">
    <location>
        <begin position="28"/>
        <end position="127"/>
    </location>
</feature>
<dbReference type="GO" id="GO:0000156">
    <property type="term" value="F:phosphorelay response regulator activity"/>
    <property type="evidence" value="ECO:0007669"/>
    <property type="project" value="TreeGrafter"/>
</dbReference>
<keyword evidence="2" id="KW-0902">Two-component regulatory system</keyword>
<protein>
    <submittedName>
        <fullName evidence="8">DNA-binding response OmpR family regulator</fullName>
    </submittedName>
</protein>
<dbReference type="SUPFAM" id="SSF46894">
    <property type="entry name" value="C-terminal effector domain of the bipartite response regulators"/>
    <property type="match status" value="1"/>
</dbReference>
<evidence type="ECO:0000313" key="8">
    <source>
        <dbReference type="EMBL" id="MBB6334876.1"/>
    </source>
</evidence>
<keyword evidence="5" id="KW-0804">Transcription</keyword>
<keyword evidence="3" id="KW-0805">Transcription regulation</keyword>
<evidence type="ECO:0000256" key="2">
    <source>
        <dbReference type="ARBA" id="ARBA00023012"/>
    </source>
</evidence>
<dbReference type="GO" id="GO:0000976">
    <property type="term" value="F:transcription cis-regulatory region binding"/>
    <property type="evidence" value="ECO:0007669"/>
    <property type="project" value="TreeGrafter"/>
</dbReference>
<evidence type="ECO:0000256" key="5">
    <source>
        <dbReference type="ARBA" id="ARBA00023163"/>
    </source>
</evidence>
<dbReference type="Gene3D" id="1.10.10.10">
    <property type="entry name" value="Winged helix-like DNA-binding domain superfamily/Winged helix DNA-binding domain"/>
    <property type="match status" value="1"/>
</dbReference>
<evidence type="ECO:0000256" key="4">
    <source>
        <dbReference type="ARBA" id="ARBA00023125"/>
    </source>
</evidence>
<keyword evidence="9" id="KW-1185">Reference proteome</keyword>
<comment type="caution">
    <text evidence="8">The sequence shown here is derived from an EMBL/GenBank/DDBJ whole genome shotgun (WGS) entry which is preliminary data.</text>
</comment>
<dbReference type="InterPro" id="IPR039420">
    <property type="entry name" value="WalR-like"/>
</dbReference>
<reference evidence="8" key="1">
    <citation type="submission" date="2020-08" db="EMBL/GenBank/DDBJ databases">
        <title>Sequencing the genomes of 1000 actinobacteria strains.</title>
        <authorList>
            <person name="Klenk H.-P."/>
        </authorList>
    </citation>
    <scope>NUCLEOTIDE SEQUENCE</scope>
    <source>
        <strain evidence="8">DSM 10695</strain>
    </source>
</reference>
<evidence type="ECO:0000313" key="9">
    <source>
        <dbReference type="Proteomes" id="UP000617426"/>
    </source>
</evidence>
<gene>
    <name evidence="8" type="ORF">HD592_001441</name>
</gene>
<accession>A0A923E7A1</accession>
<dbReference type="GO" id="GO:0005829">
    <property type="term" value="C:cytosol"/>
    <property type="evidence" value="ECO:0007669"/>
    <property type="project" value="TreeGrafter"/>
</dbReference>
<dbReference type="RefSeq" id="WP_184452925.1">
    <property type="nucleotide sequence ID" value="NZ_JACHMK010000001.1"/>
</dbReference>
<organism evidence="8 9">
    <name type="scientific">Schaalia hyovaginalis</name>
    <dbReference type="NCBI Taxonomy" id="29316"/>
    <lineage>
        <taxon>Bacteria</taxon>
        <taxon>Bacillati</taxon>
        <taxon>Actinomycetota</taxon>
        <taxon>Actinomycetes</taxon>
        <taxon>Actinomycetales</taxon>
        <taxon>Actinomycetaceae</taxon>
        <taxon>Schaalia</taxon>
    </lineage>
</organism>
<sequence length="143" mass="15718">MTLVYTPAPSSDIDDAPAQSFEDFLDVLAGLSLSPAHVDLDLDRRSLVIRGDRVKLCTKEFELLAHLAANADRAVSREELFATVWSGSDLGPESRTVDAHIRRLRKKIDAAPDLVSTVRGEGYRFNTTSGVRVRTSRLHTLAA</sequence>
<dbReference type="PANTHER" id="PTHR48111:SF1">
    <property type="entry name" value="TWO-COMPONENT RESPONSE REGULATOR ORR33"/>
    <property type="match status" value="1"/>
</dbReference>
<proteinExistence type="predicted"/>
<dbReference type="InterPro" id="IPR016032">
    <property type="entry name" value="Sig_transdc_resp-reg_C-effctor"/>
</dbReference>
<feature type="domain" description="OmpR/PhoB-type" evidence="7">
    <location>
        <begin position="28"/>
        <end position="127"/>
    </location>
</feature>
<dbReference type="PANTHER" id="PTHR48111">
    <property type="entry name" value="REGULATOR OF RPOS"/>
    <property type="match status" value="1"/>
</dbReference>
<evidence type="ECO:0000256" key="3">
    <source>
        <dbReference type="ARBA" id="ARBA00023015"/>
    </source>
</evidence>
<evidence type="ECO:0000259" key="7">
    <source>
        <dbReference type="PROSITE" id="PS51755"/>
    </source>
</evidence>
<dbReference type="EMBL" id="JACHMK010000001">
    <property type="protein sequence ID" value="MBB6334876.1"/>
    <property type="molecule type" value="Genomic_DNA"/>
</dbReference>
<dbReference type="GeneID" id="85977660"/>
<dbReference type="Pfam" id="PF00486">
    <property type="entry name" value="Trans_reg_C"/>
    <property type="match status" value="1"/>
</dbReference>
<dbReference type="CDD" id="cd00383">
    <property type="entry name" value="trans_reg_C"/>
    <property type="match status" value="1"/>
</dbReference>
<dbReference type="SMART" id="SM00862">
    <property type="entry name" value="Trans_reg_C"/>
    <property type="match status" value="1"/>
</dbReference>
<evidence type="ECO:0000256" key="1">
    <source>
        <dbReference type="ARBA" id="ARBA00022553"/>
    </source>
</evidence>
<dbReference type="PROSITE" id="PS51755">
    <property type="entry name" value="OMPR_PHOB"/>
    <property type="match status" value="1"/>
</dbReference>
<dbReference type="Proteomes" id="UP000617426">
    <property type="component" value="Unassembled WGS sequence"/>
</dbReference>
<dbReference type="InterPro" id="IPR036388">
    <property type="entry name" value="WH-like_DNA-bd_sf"/>
</dbReference>
<evidence type="ECO:0000256" key="6">
    <source>
        <dbReference type="PROSITE-ProRule" id="PRU01091"/>
    </source>
</evidence>